<evidence type="ECO:0000313" key="1">
    <source>
        <dbReference type="EMBL" id="GAI17818.1"/>
    </source>
</evidence>
<dbReference type="Gene3D" id="3.30.460.90">
    <property type="match status" value="1"/>
</dbReference>
<comment type="caution">
    <text evidence="1">The sequence shown here is derived from an EMBL/GenBank/DDBJ whole genome shotgun (WGS) entry which is preliminary data.</text>
</comment>
<dbReference type="AlphaFoldDB" id="X1LFC8"/>
<name>X1LFC8_9ZZZZ</name>
<organism evidence="1">
    <name type="scientific">marine sediment metagenome</name>
    <dbReference type="NCBI Taxonomy" id="412755"/>
    <lineage>
        <taxon>unclassified sequences</taxon>
        <taxon>metagenomes</taxon>
        <taxon>ecological metagenomes</taxon>
    </lineage>
</organism>
<sequence length="265" mass="31130">MTLTVNSAFDEFNRNFVNIDSEKTKKAISSRDWLIGQLKNLPSKIEDFPRLYNEKHVKFGSFARNTKIRPLDDIDSILTFYGDGATYSECSLESNKYYIHTNNASQNLKNLSNDHGYLNAKRLINKLVISLNEIEHYKYADIHRRQEAATLQLSSYEWNFDIVPAFFTVNDFYLIPDGEGNWKATDPRIDQGRVSTINQKHNGKVLQIIRTLKYWNRRASMPTIPSYLFENIVLNFFEQLNEVSDYIDFDLRDFWYYLKNAICNI</sequence>
<evidence type="ECO:0008006" key="2">
    <source>
        <dbReference type="Google" id="ProtNLM"/>
    </source>
</evidence>
<accession>X1LFC8</accession>
<reference evidence="1" key="1">
    <citation type="journal article" date="2014" name="Front. Microbiol.">
        <title>High frequency of phylogenetically diverse reductive dehalogenase-homologous genes in deep subseafloor sedimentary metagenomes.</title>
        <authorList>
            <person name="Kawai M."/>
            <person name="Futagami T."/>
            <person name="Toyoda A."/>
            <person name="Takaki Y."/>
            <person name="Nishi S."/>
            <person name="Hori S."/>
            <person name="Arai W."/>
            <person name="Tsubouchi T."/>
            <person name="Morono Y."/>
            <person name="Uchiyama I."/>
            <person name="Ito T."/>
            <person name="Fujiyama A."/>
            <person name="Inagaki F."/>
            <person name="Takami H."/>
        </authorList>
    </citation>
    <scope>NUCLEOTIDE SEQUENCE</scope>
    <source>
        <strain evidence="1">Expedition CK06-06</strain>
    </source>
</reference>
<proteinExistence type="predicted"/>
<dbReference type="EMBL" id="BARV01005798">
    <property type="protein sequence ID" value="GAI17818.1"/>
    <property type="molecule type" value="Genomic_DNA"/>
</dbReference>
<gene>
    <name evidence="1" type="ORF">S06H3_11782</name>
</gene>
<protein>
    <recommendedName>
        <fullName evidence="2">Polymerase nucleotidyl transferase domain-containing protein</fullName>
    </recommendedName>
</protein>